<dbReference type="InterPro" id="IPR051658">
    <property type="entry name" value="UBLCP1"/>
</dbReference>
<proteinExistence type="predicted"/>
<protein>
    <recommendedName>
        <fullName evidence="1">FCP1 homology domain-containing protein</fullName>
    </recommendedName>
</protein>
<dbReference type="InterPro" id="IPR023214">
    <property type="entry name" value="HAD_sf"/>
</dbReference>
<dbReference type="GO" id="GO:0090364">
    <property type="term" value="P:regulation of proteasome assembly"/>
    <property type="evidence" value="ECO:0007669"/>
    <property type="project" value="InterPro"/>
</dbReference>
<organism evidence="2 3">
    <name type="scientific">Sorghum bicolor</name>
    <name type="common">Sorghum</name>
    <name type="synonym">Sorghum vulgare</name>
    <dbReference type="NCBI Taxonomy" id="4558"/>
    <lineage>
        <taxon>Eukaryota</taxon>
        <taxon>Viridiplantae</taxon>
        <taxon>Streptophyta</taxon>
        <taxon>Embryophyta</taxon>
        <taxon>Tracheophyta</taxon>
        <taxon>Spermatophyta</taxon>
        <taxon>Magnoliopsida</taxon>
        <taxon>Liliopsida</taxon>
        <taxon>Poales</taxon>
        <taxon>Poaceae</taxon>
        <taxon>PACMAD clade</taxon>
        <taxon>Panicoideae</taxon>
        <taxon>Andropogonodae</taxon>
        <taxon>Andropogoneae</taxon>
        <taxon>Sorghinae</taxon>
        <taxon>Sorghum</taxon>
    </lineage>
</organism>
<reference evidence="2" key="2">
    <citation type="submission" date="2020-10" db="EMBL/GenBank/DDBJ databases">
        <authorList>
            <person name="Cooper E.A."/>
            <person name="Brenton Z.W."/>
            <person name="Flinn B.S."/>
            <person name="Jenkins J."/>
            <person name="Shu S."/>
            <person name="Flowers D."/>
            <person name="Luo F."/>
            <person name="Wang Y."/>
            <person name="Xia P."/>
            <person name="Barry K."/>
            <person name="Daum C."/>
            <person name="Lipzen A."/>
            <person name="Yoshinaga Y."/>
            <person name="Schmutz J."/>
            <person name="Saski C."/>
            <person name="Vermerris W."/>
            <person name="Kresovich S."/>
        </authorList>
    </citation>
    <scope>NUCLEOTIDE SEQUENCE</scope>
</reference>
<reference evidence="2" key="1">
    <citation type="journal article" date="2019" name="BMC Genomics">
        <title>A new reference genome for Sorghum bicolor reveals high levels of sequence similarity between sweet and grain genotypes: implications for the genetics of sugar metabolism.</title>
        <authorList>
            <person name="Cooper E.A."/>
            <person name="Brenton Z.W."/>
            <person name="Flinn B.S."/>
            <person name="Jenkins J."/>
            <person name="Shu S."/>
            <person name="Flowers D."/>
            <person name="Luo F."/>
            <person name="Wang Y."/>
            <person name="Xia P."/>
            <person name="Barry K."/>
            <person name="Daum C."/>
            <person name="Lipzen A."/>
            <person name="Yoshinaga Y."/>
            <person name="Schmutz J."/>
            <person name="Saski C."/>
            <person name="Vermerris W."/>
            <person name="Kresovich S."/>
        </authorList>
    </citation>
    <scope>NUCLEOTIDE SEQUENCE</scope>
</reference>
<dbReference type="AlphaFoldDB" id="A0A921QCQ2"/>
<sequence>MELMRPYLHQFLTAAYSKYDIMIWSATSMKWVEFKME</sequence>
<name>A0A921QCQ2_SORBI</name>
<comment type="caution">
    <text evidence="2">The sequence shown here is derived from an EMBL/GenBank/DDBJ whole genome shotgun (WGS) entry which is preliminary data.</text>
</comment>
<dbReference type="Gene3D" id="3.40.50.1000">
    <property type="entry name" value="HAD superfamily/HAD-like"/>
    <property type="match status" value="1"/>
</dbReference>
<dbReference type="EMBL" id="CM027688">
    <property type="protein sequence ID" value="KAG0519393.1"/>
    <property type="molecule type" value="Genomic_DNA"/>
</dbReference>
<dbReference type="PANTHER" id="PTHR48493">
    <property type="entry name" value="UBIQUITIN-LIKE DOMAIN-CONTAINING CTD PHOSPHATASE 1"/>
    <property type="match status" value="1"/>
</dbReference>
<accession>A0A921QCQ2</accession>
<feature type="domain" description="FCP1 homology" evidence="1">
    <location>
        <begin position="1"/>
        <end position="37"/>
    </location>
</feature>
<evidence type="ECO:0000259" key="1">
    <source>
        <dbReference type="PROSITE" id="PS50969"/>
    </source>
</evidence>
<gene>
    <name evidence="2" type="ORF">BDA96_09G260300</name>
</gene>
<dbReference type="Proteomes" id="UP000807115">
    <property type="component" value="Chromosome 9"/>
</dbReference>
<dbReference type="SUPFAM" id="SSF56784">
    <property type="entry name" value="HAD-like"/>
    <property type="match status" value="1"/>
</dbReference>
<dbReference type="InterPro" id="IPR004274">
    <property type="entry name" value="FCP1_dom"/>
</dbReference>
<dbReference type="PANTHER" id="PTHR48493:SF1">
    <property type="entry name" value="UBIQUITIN-LIKE DOMAIN-CONTAINING CTD PHOSPHATASE 1"/>
    <property type="match status" value="1"/>
</dbReference>
<dbReference type="InterPro" id="IPR036412">
    <property type="entry name" value="HAD-like_sf"/>
</dbReference>
<dbReference type="Pfam" id="PF03031">
    <property type="entry name" value="NIF"/>
    <property type="match status" value="1"/>
</dbReference>
<evidence type="ECO:0000313" key="3">
    <source>
        <dbReference type="Proteomes" id="UP000807115"/>
    </source>
</evidence>
<dbReference type="PROSITE" id="PS50969">
    <property type="entry name" value="FCP1"/>
    <property type="match status" value="1"/>
</dbReference>
<evidence type="ECO:0000313" key="2">
    <source>
        <dbReference type="EMBL" id="KAG0519393.1"/>
    </source>
</evidence>